<dbReference type="GeneID" id="14866658"/>
<organism evidence="1 2">
    <name type="scientific">Cavenderia fasciculata</name>
    <name type="common">Slime mold</name>
    <name type="synonym">Dictyostelium fasciculatum</name>
    <dbReference type="NCBI Taxonomy" id="261658"/>
    <lineage>
        <taxon>Eukaryota</taxon>
        <taxon>Amoebozoa</taxon>
        <taxon>Evosea</taxon>
        <taxon>Eumycetozoa</taxon>
        <taxon>Dictyostelia</taxon>
        <taxon>Acytosteliales</taxon>
        <taxon>Cavenderiaceae</taxon>
        <taxon>Cavenderia</taxon>
    </lineage>
</organism>
<evidence type="ECO:0000313" key="2">
    <source>
        <dbReference type="Proteomes" id="UP000007797"/>
    </source>
</evidence>
<protein>
    <submittedName>
        <fullName evidence="1">Uncharacterized protein</fullName>
    </submittedName>
</protein>
<keyword evidence="2" id="KW-1185">Reference proteome</keyword>
<dbReference type="KEGG" id="dfa:DFA_11012"/>
<dbReference type="Proteomes" id="UP000007797">
    <property type="component" value="Unassembled WGS sequence"/>
</dbReference>
<dbReference type="SUPFAM" id="SSF140860">
    <property type="entry name" value="Pseudo ankyrin repeat-like"/>
    <property type="match status" value="1"/>
</dbReference>
<gene>
    <name evidence="1" type="ORF">DFA_11012</name>
</gene>
<evidence type="ECO:0000313" key="1">
    <source>
        <dbReference type="EMBL" id="EGG14752.1"/>
    </source>
</evidence>
<sequence length="874" mass="102296">MNIDNLFKGLLHNRYVRTKIFKHVEIIHQQIIDSDSRNRYVLVLKSHQIVTLCQCIILNRTDLFIKHFDSVYQSSLLSSSSSLNEKEESIYKSETFKQILNTIFEYDGYVALEYLFKRFGGIEKSTLRSIVFGNVFAHPVPIGLCRLLIRYNYHLPDSRDNETDHFIFIGQLTRHVVMNGDVEMFDRICRDYLDDISNIGFYGQWGSFADLINKLNNQQKQQHHTTITNNQSKYDIIFDMVSELLLFGQDLRLVLFLDALECLNNQEIIRWIIDSYDVGREGFIKMFQQSRVVGYIERYANKSTLELIEFKLSSPLVSTEATRYGNLDFLSYMYDAEEFNYLFNNTHLQTSLFRGQLECTNYLMTIAAKQGVTSLLKYGKINPSIVSLDLVKRLVECQCQMADLNQLVESIILSNQPETLRFILNLQQHHGEIDMNLVSLSLRVDNTVITEMLLDLFSGDQSQTFTLSQDNNLFYGPLLSLFNRGHTVQFELNEEVHDTTRNQTPISPETVQLLIDRLSIGRIPPRVLLSSLKHPHFKHIKELGETLSRFNMLYQDGIRSLRLLQIIQVFLTELCKKTLDNSIELLKDWVQEFGDLIFQTSIQHHQIQLATDIGQLFSTSHNEEEMSEKKVFLILDTFFEIENDQDFEMIWQSFLPVTTSSFYVSKMISQSTNFLFSQRHRVTDTLDRIIKQYTRHYNGPERDQFNMTPIKINNELTMDPLNIHHLFTNYRDCPIIDFTDFNLEGEEEDRSIMVVLEPIHFYSSESYFKGIYLTFAVGRIILVRDWVFLDPYLLPLLWYCEWRPLFDQSPCKDHRQSMSQNRSVATNRRDGVHLHCARRRLGTPGNHRLCLLCGADGFCLFCRWIVFLPRLPSD</sequence>
<dbReference type="AlphaFoldDB" id="F4QC14"/>
<dbReference type="RefSeq" id="XP_004351260.1">
    <property type="nucleotide sequence ID" value="XM_004351208.1"/>
</dbReference>
<dbReference type="EMBL" id="GL883028">
    <property type="protein sequence ID" value="EGG14752.1"/>
    <property type="molecule type" value="Genomic_DNA"/>
</dbReference>
<accession>F4QC14</accession>
<reference evidence="2" key="1">
    <citation type="journal article" date="2011" name="Genome Res.">
        <title>Phylogeny-wide analysis of social amoeba genomes highlights ancient origins for complex intercellular communication.</title>
        <authorList>
            <person name="Heidel A.J."/>
            <person name="Lawal H.M."/>
            <person name="Felder M."/>
            <person name="Schilde C."/>
            <person name="Helps N.R."/>
            <person name="Tunggal B."/>
            <person name="Rivero F."/>
            <person name="John U."/>
            <person name="Schleicher M."/>
            <person name="Eichinger L."/>
            <person name="Platzer M."/>
            <person name="Noegel A.A."/>
            <person name="Schaap P."/>
            <person name="Gloeckner G."/>
        </authorList>
    </citation>
    <scope>NUCLEOTIDE SEQUENCE [LARGE SCALE GENOMIC DNA]</scope>
    <source>
        <strain evidence="2">SH3</strain>
    </source>
</reference>
<proteinExistence type="predicted"/>
<name>F4QC14_CACFS</name>